<keyword evidence="5 14" id="KW-0547">Nucleotide-binding</keyword>
<keyword evidence="9" id="KW-0695">RNA-directed DNA polymerase</keyword>
<feature type="compositionally biased region" description="Low complexity" evidence="16">
    <location>
        <begin position="2627"/>
        <end position="2642"/>
    </location>
</feature>
<dbReference type="Gene3D" id="1.10.10.820">
    <property type="match status" value="1"/>
</dbReference>
<keyword evidence="2" id="KW-0548">Nucleotidyltransferase</keyword>
<evidence type="ECO:0000256" key="5">
    <source>
        <dbReference type="ARBA" id="ARBA00022741"/>
    </source>
</evidence>
<dbReference type="InterPro" id="IPR000048">
    <property type="entry name" value="IQ_motif_EF-hand-BS"/>
</dbReference>
<feature type="compositionally biased region" description="Polar residues" evidence="16">
    <location>
        <begin position="2568"/>
        <end position="2582"/>
    </location>
</feature>
<feature type="compositionally biased region" description="Low complexity" evidence="16">
    <location>
        <begin position="2556"/>
        <end position="2567"/>
    </location>
</feature>
<evidence type="ECO:0000256" key="3">
    <source>
        <dbReference type="ARBA" id="ARBA00022722"/>
    </source>
</evidence>
<accession>A0A388K6G2</accession>
<protein>
    <recommendedName>
        <fullName evidence="24">Reverse transcriptase</fullName>
    </recommendedName>
</protein>
<evidence type="ECO:0000313" key="23">
    <source>
        <dbReference type="Proteomes" id="UP000265515"/>
    </source>
</evidence>
<dbReference type="FunFam" id="1.20.5.190:FF:000001">
    <property type="entry name" value="unconventional myosin-Va"/>
    <property type="match status" value="1"/>
</dbReference>
<feature type="compositionally biased region" description="Basic and acidic residues" evidence="16">
    <location>
        <begin position="2690"/>
        <end position="2707"/>
    </location>
</feature>
<dbReference type="GO" id="GO:0003676">
    <property type="term" value="F:nucleic acid binding"/>
    <property type="evidence" value="ECO:0007669"/>
    <property type="project" value="InterPro"/>
</dbReference>
<keyword evidence="7" id="KW-0378">Hydrolase</keyword>
<dbReference type="Gene3D" id="1.20.5.4820">
    <property type="match status" value="1"/>
</dbReference>
<dbReference type="InterPro" id="IPR036961">
    <property type="entry name" value="Kinesin_motor_dom_sf"/>
</dbReference>
<dbReference type="InterPro" id="IPR001584">
    <property type="entry name" value="Integrase_cat-core"/>
</dbReference>
<dbReference type="GO" id="GO:0004190">
    <property type="term" value="F:aspartic-type endopeptidase activity"/>
    <property type="evidence" value="ECO:0007669"/>
    <property type="project" value="InterPro"/>
</dbReference>
<proteinExistence type="inferred from homology"/>
<evidence type="ECO:0000313" key="22">
    <source>
        <dbReference type="EMBL" id="GBG65533.1"/>
    </source>
</evidence>
<keyword evidence="10 15" id="KW-0175">Coiled coil</keyword>
<evidence type="ECO:0000256" key="6">
    <source>
        <dbReference type="ARBA" id="ARBA00022759"/>
    </source>
</evidence>
<keyword evidence="3" id="KW-0540">Nuclease</keyword>
<dbReference type="Gene3D" id="3.30.70.270">
    <property type="match status" value="2"/>
</dbReference>
<dbReference type="GO" id="GO:0030048">
    <property type="term" value="P:actin filament-based movement"/>
    <property type="evidence" value="ECO:0007669"/>
    <property type="project" value="UniProtKB-ARBA"/>
</dbReference>
<dbReference type="Pfam" id="PF00063">
    <property type="entry name" value="Myosin_head"/>
    <property type="match status" value="3"/>
</dbReference>
<dbReference type="GO" id="GO:0004519">
    <property type="term" value="F:endonuclease activity"/>
    <property type="evidence" value="ECO:0007669"/>
    <property type="project" value="UniProtKB-KW"/>
</dbReference>
<evidence type="ECO:0000256" key="11">
    <source>
        <dbReference type="ARBA" id="ARBA00023123"/>
    </source>
</evidence>
<evidence type="ECO:0000256" key="15">
    <source>
        <dbReference type="SAM" id="Coils"/>
    </source>
</evidence>
<feature type="compositionally biased region" description="Polar residues" evidence="16">
    <location>
        <begin position="2712"/>
        <end position="2723"/>
    </location>
</feature>
<dbReference type="Pfam" id="PF02736">
    <property type="entry name" value="Myosin_N"/>
    <property type="match status" value="1"/>
</dbReference>
<dbReference type="GO" id="GO:0051015">
    <property type="term" value="F:actin filament binding"/>
    <property type="evidence" value="ECO:0007669"/>
    <property type="project" value="TreeGrafter"/>
</dbReference>
<dbReference type="EMBL" id="BFEA01000062">
    <property type="protein sequence ID" value="GBG65533.1"/>
    <property type="molecule type" value="Genomic_DNA"/>
</dbReference>
<evidence type="ECO:0000256" key="16">
    <source>
        <dbReference type="SAM" id="MobiDB-lite"/>
    </source>
</evidence>
<evidence type="ECO:0000259" key="18">
    <source>
        <dbReference type="PROSITE" id="PS50994"/>
    </source>
</evidence>
<dbReference type="GO" id="GO:0000146">
    <property type="term" value="F:microfilament motor activity"/>
    <property type="evidence" value="ECO:0007669"/>
    <property type="project" value="TreeGrafter"/>
</dbReference>
<dbReference type="InterPro" id="IPR041373">
    <property type="entry name" value="RT_RNaseH"/>
</dbReference>
<dbReference type="Pfam" id="PF17917">
    <property type="entry name" value="RT_RNaseH"/>
    <property type="match status" value="1"/>
</dbReference>
<dbReference type="PROSITE" id="PS50878">
    <property type="entry name" value="RT_POL"/>
    <property type="match status" value="1"/>
</dbReference>
<dbReference type="SUPFAM" id="SSF52540">
    <property type="entry name" value="P-loop containing nucleoside triphosphate hydrolases"/>
    <property type="match status" value="3"/>
</dbReference>
<dbReference type="SMART" id="SM00242">
    <property type="entry name" value="MYSc"/>
    <property type="match status" value="1"/>
</dbReference>
<feature type="compositionally biased region" description="Low complexity" evidence="16">
    <location>
        <begin position="2492"/>
        <end position="2522"/>
    </location>
</feature>
<keyword evidence="11 14" id="KW-0518">Myosin</keyword>
<organism evidence="22 23">
    <name type="scientific">Chara braunii</name>
    <name type="common">Braun's stonewort</name>
    <dbReference type="NCBI Taxonomy" id="69332"/>
    <lineage>
        <taxon>Eukaryota</taxon>
        <taxon>Viridiplantae</taxon>
        <taxon>Streptophyta</taxon>
        <taxon>Charophyceae</taxon>
        <taxon>Charales</taxon>
        <taxon>Characeae</taxon>
        <taxon>Chara</taxon>
    </lineage>
</organism>
<evidence type="ECO:0000256" key="7">
    <source>
        <dbReference type="ARBA" id="ARBA00022801"/>
    </source>
</evidence>
<feature type="binding site" evidence="14">
    <location>
        <begin position="392"/>
        <end position="399"/>
    </location>
    <ligand>
        <name>ATP</name>
        <dbReference type="ChEBI" id="CHEBI:30616"/>
    </ligand>
</feature>
<reference evidence="22 23" key="1">
    <citation type="journal article" date="2018" name="Cell">
        <title>The Chara Genome: Secondary Complexity and Implications for Plant Terrestrialization.</title>
        <authorList>
            <person name="Nishiyama T."/>
            <person name="Sakayama H."/>
            <person name="Vries J.D."/>
            <person name="Buschmann H."/>
            <person name="Saint-Marcoux D."/>
            <person name="Ullrich K.K."/>
            <person name="Haas F.B."/>
            <person name="Vanderstraeten L."/>
            <person name="Becker D."/>
            <person name="Lang D."/>
            <person name="Vosolsobe S."/>
            <person name="Rombauts S."/>
            <person name="Wilhelmsson P.K.I."/>
            <person name="Janitza P."/>
            <person name="Kern R."/>
            <person name="Heyl A."/>
            <person name="Rumpler F."/>
            <person name="Villalobos L.I.A.C."/>
            <person name="Clay J.M."/>
            <person name="Skokan R."/>
            <person name="Toyoda A."/>
            <person name="Suzuki Y."/>
            <person name="Kagoshima H."/>
            <person name="Schijlen E."/>
            <person name="Tajeshwar N."/>
            <person name="Catarino B."/>
            <person name="Hetherington A.J."/>
            <person name="Saltykova A."/>
            <person name="Bonnot C."/>
            <person name="Breuninger H."/>
            <person name="Symeonidi A."/>
            <person name="Radhakrishnan G.V."/>
            <person name="Van Nieuwerburgh F."/>
            <person name="Deforce D."/>
            <person name="Chang C."/>
            <person name="Karol K.G."/>
            <person name="Hedrich R."/>
            <person name="Ulvskov P."/>
            <person name="Glockner G."/>
            <person name="Delwiche C.F."/>
            <person name="Petrasek J."/>
            <person name="Van de Peer Y."/>
            <person name="Friml J."/>
            <person name="Beilby M."/>
            <person name="Dolan L."/>
            <person name="Kohara Y."/>
            <person name="Sugano S."/>
            <person name="Fujiyama A."/>
            <person name="Delaux P.-M."/>
            <person name="Quint M."/>
            <person name="TheiBen G."/>
            <person name="Hagemann M."/>
            <person name="Harholt J."/>
            <person name="Dunand C."/>
            <person name="Zachgo S."/>
            <person name="Langdale J."/>
            <person name="Maumus F."/>
            <person name="Straeten D.V.D."/>
            <person name="Gould S.B."/>
            <person name="Rensing S.A."/>
        </authorList>
    </citation>
    <scope>NUCLEOTIDE SEQUENCE [LARGE SCALE GENOMIC DNA]</scope>
    <source>
        <strain evidence="22 23">S276</strain>
    </source>
</reference>
<dbReference type="CDD" id="cd09274">
    <property type="entry name" value="RNase_HI_RT_Ty3"/>
    <property type="match status" value="1"/>
</dbReference>
<dbReference type="GO" id="GO:0015074">
    <property type="term" value="P:DNA integration"/>
    <property type="evidence" value="ECO:0007669"/>
    <property type="project" value="InterPro"/>
</dbReference>
<evidence type="ECO:0000259" key="17">
    <source>
        <dbReference type="PROSITE" id="PS50878"/>
    </source>
</evidence>
<dbReference type="Proteomes" id="UP000265515">
    <property type="component" value="Unassembled WGS sequence"/>
</dbReference>
<dbReference type="GO" id="GO:0016459">
    <property type="term" value="C:myosin complex"/>
    <property type="evidence" value="ECO:0007669"/>
    <property type="project" value="UniProtKB-KW"/>
</dbReference>
<dbReference type="SUPFAM" id="SSF53098">
    <property type="entry name" value="Ribonuclease H-like"/>
    <property type="match status" value="1"/>
</dbReference>
<dbReference type="SUPFAM" id="SSF56672">
    <property type="entry name" value="DNA/RNA polymerases"/>
    <property type="match status" value="1"/>
</dbReference>
<dbReference type="InterPro" id="IPR041588">
    <property type="entry name" value="Integrase_H2C2"/>
</dbReference>
<dbReference type="InterPro" id="IPR002710">
    <property type="entry name" value="Dilute_dom"/>
</dbReference>
<keyword evidence="4" id="KW-0677">Repeat</keyword>
<feature type="domain" description="Integrase catalytic" evidence="18">
    <location>
        <begin position="1327"/>
        <end position="1488"/>
    </location>
</feature>
<feature type="region of interest" description="Disordered" evidence="16">
    <location>
        <begin position="2340"/>
        <end position="2370"/>
    </location>
</feature>
<evidence type="ECO:0000259" key="20">
    <source>
        <dbReference type="PROSITE" id="PS51456"/>
    </source>
</evidence>
<feature type="region of interest" description="Disordered" evidence="16">
    <location>
        <begin position="2624"/>
        <end position="2651"/>
    </location>
</feature>
<dbReference type="InterPro" id="IPR000477">
    <property type="entry name" value="RT_dom"/>
</dbReference>
<evidence type="ECO:0000259" key="19">
    <source>
        <dbReference type="PROSITE" id="PS51126"/>
    </source>
</evidence>
<feature type="coiled-coil region" evidence="15">
    <location>
        <begin position="2074"/>
        <end position="2175"/>
    </location>
</feature>
<dbReference type="GO" id="GO:0003964">
    <property type="term" value="F:RNA-directed DNA polymerase activity"/>
    <property type="evidence" value="ECO:0007669"/>
    <property type="project" value="UniProtKB-KW"/>
</dbReference>
<dbReference type="PROSITE" id="PS51126">
    <property type="entry name" value="DILUTE"/>
    <property type="match status" value="1"/>
</dbReference>
<dbReference type="InterPro" id="IPR043502">
    <property type="entry name" value="DNA/RNA_pol_sf"/>
</dbReference>
<dbReference type="GO" id="GO:0007015">
    <property type="term" value="P:actin filament organization"/>
    <property type="evidence" value="ECO:0007669"/>
    <property type="project" value="TreeGrafter"/>
</dbReference>
<keyword evidence="1" id="KW-0808">Transferase</keyword>
<sequence>MVTEWVANLSLGENEEALMYIPQDERDAVVAEIKVLTDPLEQQALEEKKRMEWKLRLRRQRTRHVAAATELEKELAAVAEQHSNALTQGDLQSKVDAIAKSVDVLIRVQQEQMHFSSGRDIAVQSIRVGFRDFADDMMMRMGSEMQARMKNAKQFCVGAIEGAKLAVPKEEEARPRRERVKVKFPDAYNGKQGEDFDNWEANINSYVHLQDIIPDSSNLDMQRMDSGGGEAIDQFAKPDTAQVTIGSPVWVEDPVIMWIEATVIKISGDKITSETRDGNTVVSSIENVYPRDEEAPSNGVDDMTKLSYLHEPGVLQNLYIRYQLDMIYTYTGNILIAVNPFQKMPHLFGTHMMEEYRNARLGDLSPHIFAVADAAYKAMMDEQRSQAVLVSGESGAGKTETTKLLMQYLAFMGGRSGVEGRTVEQQVLESNPLLEAFGNAKTIRNNNSSRFGKFVEIQFNKGKISGAAIRTYLLERSRVVQISSPERNYHCFYQLCAGASPEDAIFRVVASILHLGNIEFVAGSEPDSSRVADGRSRFHLQAAAELLMCNEKKLEESLTTRLLVTVGESVTKSLDKDAAVGSRDTLAKTLYSRLFDWYQKEIHSLDNSLAHVQDRLQRLEQRPVAAADASSSNTSDRLNALEMDVGSLKDGVQLQQIAMQQLQQRICTTANTSSLEPRETAPKFDGQEIFCDSMKTDPIPWFSKFELTLQLHNIKEHKHHAYFDISSSSGSSRDSAREFNVEALDPLTSEDFAWLPLPTTGLLGPQCATLSANLHAYLSFYAPPTSPTDDEVTVGDILAYTTKVAREFRTQRYDDNNALLMYVRIQVGQASCSALLDSGASRNFMSQSFMQKASLGAQVRRKANPTAIKLADGKTEQLLDRPLPRIDDLLERLGGAKYFSKLDLKSGYHQISIQPNDRYKTAFKMRYDHFEWVVMPFGLTNAPATFQAAMTNEFRAMLDQFVLVYLDDILVYSRSLEDHLGHLRRVLETLRRAKYKANRDKCEFVRQELEYLGHFVTPEGISPLSDKIQAVQEWPEPWNVTDVRSFLGLASYYQRFIKDYSKIAAHLNKLQCEDRPFDFGEEVRGSFFALKVALLSAEGLRIYDPLLPTRITTDATGYGIGAVLEQHDGVDWHPVEYFSKKVPIVHSIDDARKKELLAFVHTLKRWRHFLLGQSQFRWVTDNNPLVFYKTQDTVNSTIVRWMAFIDQFDFFPDHIPGKSNRFADALPRRPDHCTAVYSTFEIDDDLRNSFIRGYQANPEFRDKYANCSSPNPVPSHYRIQEGYLLVHTRGKDLLCVPSDPHLRTRLLGEFHDALATGHFGVNRTIGRLRQRFWEAIAMDITGPFPKHKTGVDGILTVVDRLTKFVVFLPCRYHAKAPELAEVLYAGWIRTKGYLKEIVCDRYTRFMSDFWLALIKRWGSSLRPSSARHPQTNGQMERAHQTAQVLLRTLIRPDQKDWVERLPDVELAYNSSIHPAIGMSPFEFEHGSPVTSPLDAITPRTVESDDHLLFLRRMQELLVKARDQMAKTQQRMSQQANRQRLPCPFRAGDLVWVSAAEFSLEQDIYRKLLPKWMGPWPIVAPAGDAPEGPSFTIQLLGHLPVYPVFHCSKLALYTPAEHDDFPGRRTQDPPSMDGFQEVGDIISLRRYDNKPTEYLHVFKMEQEEYKREEINWSDIEFLDNIDVLDLIEKKPLGIIALLDEACMFPKATPQSFSSLLYSTFANHKRFRRPKFGRTSFAIDHYAGEVTYSADLFLEKNRDYVIDEHRQLMHASTCAFVANLFPPPEEVRSAGKHGAKGGSSFSSIGSRFKLQLQALMETLSTTQPHYVRCVKPNTEQLAQQFDFGFVLQQLRCSGVLEAVRISCAGFPTRRTFAEFVDRFLLLCPDAVAVSPDDKAACIRILECAGLTGYQVGLTKLFLRGGQMAVLDTRRMEIMSKAATLVTRKARTFLLIKAFRRLRKASICFQTCWRGVRAKRELEALRQVRAATNIQRFVRGRVQWKWYSEMRAAATKIQSSVRMLFAKHELNKLRENNAAEIIQAQWRRHYASQKYQAMLSATLTLQCSWRRKIARRELRHLRQQARETGALREAKNRLEKQVEELTLRLQLEKRKAMEIEEARQAEVAGVMEMMEQMKEQVEETKSALLTERQKYKKSMEQARQAEREAAAAEARAAATQAALEEIHKLREENCKLKEQVEAVESRASGMASKLEEVIAAKEELALKFQEDQATSESLRQALESMEEKLDDLNSENQVLRQKALDMVKVEESAREDSLKLQEQAETIAKLQSANEELQKIAERVTELECLMQRFEEVEAEKGELETQKGAWMLERKELEIRVAEAEAKKHEAENHAEELERAKAEVEKSGAEKVAELESRNSRLLQAAEKGAESRQAEIEAQADKKLAEMQSEIDRLKQAAQGAEKLAELQSEIERLRKENKVVQKVAELELENAKLKLQVSSAQKAPMEVDSRLGNGKPVAAAKPQPEVLASETSPGTSSAADGSQSRSSVSASTPSLSRTSESVSTSIKQQHTPPVAVSPAERPSTVPPSAGPSPGKVIDPSLSGLSGVSPSTRQDANGTSAVPSDQMPSVAAAIEAQLPALIAQMAPALVAQMAAAAPSIVAQMAATAPNRASGSRSTSDPSRRSSVLLPSTQQSRDVRSLQAISAYQRKPVSLLSKHFDHVAMKESASIRPRQGPERLQSEKETKAESKARLQRTGEQGLSRTMSEQAPVESRAAGTHLAGHSATPSFSLGETSRAKERSPSKVKDPSPSRIDQKRQRERARLTRMELDIANLLQMMEEDVGFDGDHPVAAVVIFRSLYHWNSFEAERTTVFTRIISKINSFVDQNVENSSVLAYWLSNTSTLLNLLHRTLKPSTSGAGPRTRRSGVVSQSLKVRRRVYAQWIIGTILM</sequence>
<dbReference type="PROSITE" id="PS50096">
    <property type="entry name" value="IQ"/>
    <property type="match status" value="5"/>
</dbReference>
<feature type="region of interest" description="Disordered" evidence="16">
    <location>
        <begin position="2681"/>
        <end position="2776"/>
    </location>
</feature>
<dbReference type="Gene3D" id="1.20.120.720">
    <property type="entry name" value="Myosin VI head, motor domain, U50 subdomain"/>
    <property type="match status" value="1"/>
</dbReference>
<evidence type="ECO:0000259" key="21">
    <source>
        <dbReference type="PROSITE" id="PS51844"/>
    </source>
</evidence>
<keyword evidence="13 14" id="KW-0009">Actin-binding</keyword>
<dbReference type="Gene3D" id="1.20.5.190">
    <property type="match status" value="2"/>
</dbReference>
<dbReference type="CDD" id="cd00303">
    <property type="entry name" value="retropepsin_like"/>
    <property type="match status" value="1"/>
</dbReference>
<feature type="region of interest" description="Actin-binding" evidence="14">
    <location>
        <begin position="1810"/>
        <end position="1832"/>
    </location>
</feature>
<dbReference type="Gene3D" id="3.10.10.10">
    <property type="entry name" value="HIV Type 1 Reverse Transcriptase, subunit A, domain 1"/>
    <property type="match status" value="1"/>
</dbReference>
<dbReference type="InterPro" id="IPR043128">
    <property type="entry name" value="Rev_trsase/Diguanyl_cyclase"/>
</dbReference>
<dbReference type="Gramene" id="GBG65533">
    <property type="protein sequence ID" value="GBG65533"/>
    <property type="gene ID" value="CBR_g51126"/>
</dbReference>
<dbReference type="PROSITE" id="PS51844">
    <property type="entry name" value="SH3_LIKE"/>
    <property type="match status" value="1"/>
</dbReference>
<dbReference type="GO" id="GO:0005524">
    <property type="term" value="F:ATP binding"/>
    <property type="evidence" value="ECO:0007669"/>
    <property type="project" value="UniProtKB-UniRule"/>
</dbReference>
<dbReference type="InterPro" id="IPR004009">
    <property type="entry name" value="SH3_Myosin"/>
</dbReference>
<dbReference type="Pfam" id="PF00612">
    <property type="entry name" value="IQ"/>
    <property type="match status" value="2"/>
</dbReference>
<dbReference type="InterPro" id="IPR027417">
    <property type="entry name" value="P-loop_NTPase"/>
</dbReference>
<evidence type="ECO:0000256" key="12">
    <source>
        <dbReference type="ARBA" id="ARBA00023175"/>
    </source>
</evidence>
<dbReference type="CDD" id="cd01647">
    <property type="entry name" value="RT_LTR"/>
    <property type="match status" value="1"/>
</dbReference>
<evidence type="ECO:0008006" key="24">
    <source>
        <dbReference type="Google" id="ProtNLM"/>
    </source>
</evidence>
<dbReference type="PRINTS" id="PR00193">
    <property type="entry name" value="MYOSINHEAVY"/>
</dbReference>
<feature type="coiled-coil region" evidence="15">
    <location>
        <begin position="1510"/>
        <end position="1537"/>
    </location>
</feature>
<dbReference type="InterPro" id="IPR036397">
    <property type="entry name" value="RNaseH_sf"/>
</dbReference>
<feature type="domain" description="Myosin N-terminal SH3-like" evidence="21">
    <location>
        <begin position="244"/>
        <end position="293"/>
    </location>
</feature>
<dbReference type="PANTHER" id="PTHR13140:SF706">
    <property type="entry name" value="DILUTE CLASS UNCONVENTIONAL MYOSIN, ISOFORM C"/>
    <property type="match status" value="1"/>
</dbReference>
<dbReference type="InterPro" id="IPR001609">
    <property type="entry name" value="Myosin_head_motor_dom-like"/>
</dbReference>
<keyword evidence="23" id="KW-1185">Reference proteome</keyword>
<dbReference type="Gene3D" id="3.30.420.10">
    <property type="entry name" value="Ribonuclease H-like superfamily/Ribonuclease H"/>
    <property type="match status" value="1"/>
</dbReference>
<gene>
    <name evidence="22" type="ORF">CBR_g51126</name>
</gene>
<dbReference type="GO" id="GO:0016020">
    <property type="term" value="C:membrane"/>
    <property type="evidence" value="ECO:0007669"/>
    <property type="project" value="TreeGrafter"/>
</dbReference>
<dbReference type="GO" id="GO:0005737">
    <property type="term" value="C:cytoplasm"/>
    <property type="evidence" value="ECO:0007669"/>
    <property type="project" value="TreeGrafter"/>
</dbReference>
<dbReference type="PROSITE" id="PS51456">
    <property type="entry name" value="MYOSIN_MOTOR"/>
    <property type="match status" value="1"/>
</dbReference>
<feature type="domain" description="Dilute" evidence="19">
    <location>
        <begin position="2830"/>
        <end position="2906"/>
    </location>
</feature>
<evidence type="ECO:0000256" key="1">
    <source>
        <dbReference type="ARBA" id="ARBA00022679"/>
    </source>
</evidence>
<dbReference type="InterPro" id="IPR012337">
    <property type="entry name" value="RNaseH-like_sf"/>
</dbReference>
<keyword evidence="6" id="KW-0255">Endonuclease</keyword>
<dbReference type="PROSITE" id="PS00141">
    <property type="entry name" value="ASP_PROTEASE"/>
    <property type="match status" value="1"/>
</dbReference>
<dbReference type="Pfam" id="PF17921">
    <property type="entry name" value="Integrase_H2C2"/>
    <property type="match status" value="1"/>
</dbReference>
<comment type="similarity">
    <text evidence="14">Belongs to the TRAFAC class myosin-kinesin ATPase superfamily. Myosin family.</text>
</comment>
<dbReference type="Pfam" id="PF00078">
    <property type="entry name" value="RVT_1"/>
    <property type="match status" value="1"/>
</dbReference>
<feature type="region of interest" description="Disordered" evidence="16">
    <location>
        <begin position="2448"/>
        <end position="2582"/>
    </location>
</feature>
<dbReference type="Gene3D" id="3.40.850.10">
    <property type="entry name" value="Kinesin motor domain"/>
    <property type="match status" value="2"/>
</dbReference>
<keyword evidence="8 14" id="KW-0067">ATP-binding</keyword>
<name>A0A388K6G2_CHABU</name>
<dbReference type="STRING" id="69332.A0A388K6G2"/>
<evidence type="ECO:0000256" key="4">
    <source>
        <dbReference type="ARBA" id="ARBA00022737"/>
    </source>
</evidence>
<comment type="caution">
    <text evidence="22">The sequence shown here is derived from an EMBL/GenBank/DDBJ whole genome shotgun (WGS) entry which is preliminary data.</text>
</comment>
<dbReference type="SMART" id="SM00015">
    <property type="entry name" value="IQ"/>
    <property type="match status" value="6"/>
</dbReference>
<evidence type="ECO:0000256" key="8">
    <source>
        <dbReference type="ARBA" id="ARBA00022840"/>
    </source>
</evidence>
<dbReference type="PROSITE" id="PS50994">
    <property type="entry name" value="INTEGRASE"/>
    <property type="match status" value="1"/>
</dbReference>
<feature type="compositionally biased region" description="Basic and acidic residues" evidence="16">
    <location>
        <begin position="2751"/>
        <end position="2776"/>
    </location>
</feature>
<dbReference type="GO" id="GO:0006508">
    <property type="term" value="P:proteolysis"/>
    <property type="evidence" value="ECO:0007669"/>
    <property type="project" value="InterPro"/>
</dbReference>
<dbReference type="FunFam" id="3.30.70.270:FF:000020">
    <property type="entry name" value="Transposon Tf2-6 polyprotein-like Protein"/>
    <property type="match status" value="1"/>
</dbReference>
<evidence type="ECO:0000256" key="10">
    <source>
        <dbReference type="ARBA" id="ARBA00023054"/>
    </source>
</evidence>
<evidence type="ECO:0000256" key="9">
    <source>
        <dbReference type="ARBA" id="ARBA00022918"/>
    </source>
</evidence>
<keyword evidence="12 14" id="KW-0505">Motor protein</keyword>
<evidence type="ECO:0000256" key="13">
    <source>
        <dbReference type="ARBA" id="ARBA00023203"/>
    </source>
</evidence>
<feature type="domain" description="Reverse transcriptase" evidence="17">
    <location>
        <begin position="807"/>
        <end position="1016"/>
    </location>
</feature>
<dbReference type="Gene3D" id="1.20.58.530">
    <property type="match status" value="1"/>
</dbReference>
<dbReference type="CDD" id="cd06503">
    <property type="entry name" value="ATP-synt_Fo_b"/>
    <property type="match status" value="1"/>
</dbReference>
<evidence type="ECO:0000256" key="14">
    <source>
        <dbReference type="PROSITE-ProRule" id="PRU00782"/>
    </source>
</evidence>
<dbReference type="PANTHER" id="PTHR13140">
    <property type="entry name" value="MYOSIN"/>
    <property type="match status" value="1"/>
</dbReference>
<evidence type="ECO:0000256" key="2">
    <source>
        <dbReference type="ARBA" id="ARBA00022695"/>
    </source>
</evidence>
<dbReference type="InterPro" id="IPR001969">
    <property type="entry name" value="Aspartic_peptidase_AS"/>
</dbReference>
<feature type="domain" description="Myosin motor" evidence="20">
    <location>
        <begin position="298"/>
        <end position="1929"/>
    </location>
</feature>